<keyword evidence="3" id="KW-1185">Reference proteome</keyword>
<dbReference type="PANTHER" id="PTHR43130">
    <property type="entry name" value="ARAC-FAMILY TRANSCRIPTIONAL REGULATOR"/>
    <property type="match status" value="1"/>
</dbReference>
<dbReference type="InterPro" id="IPR052158">
    <property type="entry name" value="INH-QAR"/>
</dbReference>
<dbReference type="InterPro" id="IPR029062">
    <property type="entry name" value="Class_I_gatase-like"/>
</dbReference>
<feature type="domain" description="DJ-1/PfpI" evidence="1">
    <location>
        <begin position="6"/>
        <end position="173"/>
    </location>
</feature>
<protein>
    <submittedName>
        <fullName evidence="2">AraC family transcriptional regulator</fullName>
    </submittedName>
</protein>
<name>A0ABQ6NXB6_9BACL</name>
<dbReference type="Pfam" id="PF01965">
    <property type="entry name" value="DJ-1_PfpI"/>
    <property type="match status" value="1"/>
</dbReference>
<dbReference type="Proteomes" id="UP001285921">
    <property type="component" value="Unassembled WGS sequence"/>
</dbReference>
<dbReference type="PANTHER" id="PTHR43130:SF14">
    <property type="entry name" value="DJ-1_PFPI DOMAIN-CONTAINING PROTEIN"/>
    <property type="match status" value="1"/>
</dbReference>
<reference evidence="2 3" key="1">
    <citation type="submission" date="2023-05" db="EMBL/GenBank/DDBJ databases">
        <title>Draft genome of Paenibacillus sp. CCS26.</title>
        <authorList>
            <person name="Akita H."/>
            <person name="Shinto Y."/>
            <person name="Kimura Z."/>
        </authorList>
    </citation>
    <scope>NUCLEOTIDE SEQUENCE [LARGE SCALE GENOMIC DNA]</scope>
    <source>
        <strain evidence="2 3">CCS26</strain>
    </source>
</reference>
<dbReference type="InterPro" id="IPR002818">
    <property type="entry name" value="DJ-1/PfpI"/>
</dbReference>
<organism evidence="2 3">
    <name type="scientific">Paenibacillus glycanilyticus</name>
    <dbReference type="NCBI Taxonomy" id="126569"/>
    <lineage>
        <taxon>Bacteria</taxon>
        <taxon>Bacillati</taxon>
        <taxon>Bacillota</taxon>
        <taxon>Bacilli</taxon>
        <taxon>Bacillales</taxon>
        <taxon>Paenibacillaceae</taxon>
        <taxon>Paenibacillus</taxon>
    </lineage>
</organism>
<dbReference type="RefSeq" id="WP_317982319.1">
    <property type="nucleotide sequence ID" value="NZ_BTCL01000039.1"/>
</dbReference>
<accession>A0ABQ6NXB6</accession>
<sequence length="199" mass="21754">MQKRRNVAILIYDNVEVLDFTGPFEVFITGSNRGQDFHVFTVAENNSPVTALGNLSVNPAYAIHDCPKPDIVLIPGGWGSRQEMHNKVLTDWIGKCADESELLLSVCTGALLLAKAGVLEGLKLTTNRLATDELRQVAPASAEISETARYVDNGKIIMSAGISAGIDMSLYVISRLLGEERALHTAKLMEYDWVPIEHS</sequence>
<proteinExistence type="predicted"/>
<dbReference type="CDD" id="cd03139">
    <property type="entry name" value="GATase1_PfpI_2"/>
    <property type="match status" value="1"/>
</dbReference>
<evidence type="ECO:0000313" key="2">
    <source>
        <dbReference type="EMBL" id="GMK48892.1"/>
    </source>
</evidence>
<gene>
    <name evidence="2" type="ORF">PghCCS26_60220</name>
</gene>
<dbReference type="EMBL" id="BTCL01000039">
    <property type="protein sequence ID" value="GMK48892.1"/>
    <property type="molecule type" value="Genomic_DNA"/>
</dbReference>
<dbReference type="SUPFAM" id="SSF52317">
    <property type="entry name" value="Class I glutamine amidotransferase-like"/>
    <property type="match status" value="1"/>
</dbReference>
<comment type="caution">
    <text evidence="2">The sequence shown here is derived from an EMBL/GenBank/DDBJ whole genome shotgun (WGS) entry which is preliminary data.</text>
</comment>
<evidence type="ECO:0000259" key="1">
    <source>
        <dbReference type="Pfam" id="PF01965"/>
    </source>
</evidence>
<evidence type="ECO:0000313" key="3">
    <source>
        <dbReference type="Proteomes" id="UP001285921"/>
    </source>
</evidence>
<dbReference type="Gene3D" id="3.40.50.880">
    <property type="match status" value="1"/>
</dbReference>